<proteinExistence type="predicted"/>
<accession>A0A061SGP6</accession>
<dbReference type="PROSITE" id="PS51141">
    <property type="entry name" value="ZF_SBP"/>
    <property type="match status" value="1"/>
</dbReference>
<sequence>ATMSNLGNCYLMSAMQTKRDWDSSGRDISELRNQGQQLRTSRWNHLDWDWDSKHFIAKRRKRVAENITTCSDDTRDVARVGLVRCQIPHCPSELGQEGERSVVLKTCHYHRNVLSVHTPNGDRIRYCFSCQKFHEENEFTGTGHTCRKDNSICSRIWRRAIEKRMRLEIRCLKEMDKHSGRGGLDTLSAESRTVAGPCEAEPARHPASLHEANKASAFPQKDVDRNTEEPLVTRILSKHISEASPSGCDLTGCAPERRCSAASTELPEVGHGAEWRLSAKIRGATPEDLPATLQHDIHRMMQGLPRDLGSAIWPGCVLLIVDCRMAGGLEAGLAQSAFVDGLCGALSGEARGLNSGWWQRFDMDIQMPGRALKVRGGRVAPEAVCPSPPAAACGRASAASTEALTLTVSGAGPAFEVLCRINGRCFSLDYHTGATLGDGSLRINARLPALEAGLAKLEVLDHRDGAAALSESVEVLVTDNRDIAREVQEMADHPSAPPLWRRHALQLVNRAMGGISDPSRLPELLGRAMAVAAFLGKAAVLERVISVAEDEHVLRESLLQAGSGAMGLVDAALLSGSPETLVKAAAALRACDLSMPGPDRLPEVPDSMADLLQRLLGSGATAASSPLGDLGELQSSAGTGEPPEEAQAPAQAAEGAVPVSGNELAELRWARGLSRVLADPWRCAPIVAAEAAALISSSPLGLGSMVAAASTLCLVHGALALLLLSACGHLEALASELSRTGTAMSPLLRFVDGAVQNKYDRFLVGVYGRGWHCAAFALVAAAPLMLSALAFVCRGAFSWRAVAFQAAGAALLVHTRHAALESASRQWCEWVHCALEGFLYLAIAGSSIWAWLSGAEDPNVPEPLLRATPIQYAVRGCFCQMALAAVFTAAAPHPLGRMLHASALLDPIWVLVAVAWASRSETLGSSPAVFLCHALFVMVVYRLVLTALRILRECRQLVVFLRGDKACRGAPR</sequence>
<protein>
    <recommendedName>
        <fullName evidence="3">SBP-type domain-containing protein</fullName>
    </recommendedName>
</protein>
<feature type="region of interest" description="Disordered" evidence="1">
    <location>
        <begin position="622"/>
        <end position="655"/>
    </location>
</feature>
<keyword evidence="2" id="KW-0472">Membrane</keyword>
<dbReference type="Gene3D" id="4.10.1100.10">
    <property type="entry name" value="Transcription factor, SBP-box domain"/>
    <property type="match status" value="1"/>
</dbReference>
<gene>
    <name evidence="4" type="ORF">TSPGSL018_6559</name>
</gene>
<feature type="non-terminal residue" evidence="4">
    <location>
        <position position="1"/>
    </location>
</feature>
<evidence type="ECO:0000313" key="4">
    <source>
        <dbReference type="EMBL" id="JAC82055.1"/>
    </source>
</evidence>
<dbReference type="AlphaFoldDB" id="A0A061SGP6"/>
<feature type="transmembrane region" description="Helical" evidence="2">
    <location>
        <begin position="898"/>
        <end position="916"/>
    </location>
</feature>
<dbReference type="EMBL" id="GBEZ01003056">
    <property type="protein sequence ID" value="JAC82055.1"/>
    <property type="molecule type" value="Transcribed_RNA"/>
</dbReference>
<keyword evidence="2" id="KW-0812">Transmembrane</keyword>
<dbReference type="InterPro" id="IPR036893">
    <property type="entry name" value="SBP_sf"/>
</dbReference>
<feature type="transmembrane region" description="Helical" evidence="2">
    <location>
        <begin position="827"/>
        <end position="852"/>
    </location>
</feature>
<evidence type="ECO:0000259" key="3">
    <source>
        <dbReference type="PROSITE" id="PS51141"/>
    </source>
</evidence>
<feature type="domain" description="SBP-type" evidence="3">
    <location>
        <begin position="82"/>
        <end position="160"/>
    </location>
</feature>
<feature type="compositionally biased region" description="Low complexity" evidence="1">
    <location>
        <begin position="645"/>
        <end position="655"/>
    </location>
</feature>
<evidence type="ECO:0000256" key="2">
    <source>
        <dbReference type="SAM" id="Phobius"/>
    </source>
</evidence>
<feature type="transmembrane region" description="Helical" evidence="2">
    <location>
        <begin position="771"/>
        <end position="791"/>
    </location>
</feature>
<feature type="transmembrane region" description="Helical" evidence="2">
    <location>
        <begin position="872"/>
        <end position="891"/>
    </location>
</feature>
<feature type="transmembrane region" description="Helical" evidence="2">
    <location>
        <begin position="928"/>
        <end position="951"/>
    </location>
</feature>
<keyword evidence="2" id="KW-1133">Transmembrane helix</keyword>
<dbReference type="GO" id="GO:0003677">
    <property type="term" value="F:DNA binding"/>
    <property type="evidence" value="ECO:0007669"/>
    <property type="project" value="InterPro"/>
</dbReference>
<dbReference type="SUPFAM" id="SSF103612">
    <property type="entry name" value="SBT domain"/>
    <property type="match status" value="1"/>
</dbReference>
<organism evidence="4">
    <name type="scientific">Tetraselmis sp. GSL018</name>
    <dbReference type="NCBI Taxonomy" id="582737"/>
    <lineage>
        <taxon>Eukaryota</taxon>
        <taxon>Viridiplantae</taxon>
        <taxon>Chlorophyta</taxon>
        <taxon>core chlorophytes</taxon>
        <taxon>Chlorodendrophyceae</taxon>
        <taxon>Chlorodendrales</taxon>
        <taxon>Chlorodendraceae</taxon>
        <taxon>Tetraselmis</taxon>
    </lineage>
</organism>
<evidence type="ECO:0000256" key="1">
    <source>
        <dbReference type="SAM" id="MobiDB-lite"/>
    </source>
</evidence>
<dbReference type="InterPro" id="IPR004333">
    <property type="entry name" value="SBP_dom"/>
</dbReference>
<dbReference type="Pfam" id="PF03110">
    <property type="entry name" value="SBP"/>
    <property type="match status" value="1"/>
</dbReference>
<reference evidence="4" key="1">
    <citation type="submission" date="2014-05" db="EMBL/GenBank/DDBJ databases">
        <title>The transcriptome of the halophilic microalga Tetraselmis sp. GSL018 isolated from the Great Salt Lake, Utah.</title>
        <authorList>
            <person name="Jinkerson R.E."/>
            <person name="D'Adamo S."/>
            <person name="Posewitz M.C."/>
        </authorList>
    </citation>
    <scope>NUCLEOTIDE SEQUENCE</scope>
    <source>
        <strain evidence="4">GSL018</strain>
    </source>
</reference>
<name>A0A061SGP6_9CHLO</name>
<dbReference type="GO" id="GO:0005634">
    <property type="term" value="C:nucleus"/>
    <property type="evidence" value="ECO:0007669"/>
    <property type="project" value="InterPro"/>
</dbReference>